<dbReference type="AlphaFoldDB" id="A0A0N7M1Y7"/>
<evidence type="ECO:0000256" key="2">
    <source>
        <dbReference type="ARBA" id="ARBA00023125"/>
    </source>
</evidence>
<keyword evidence="1" id="KW-0805">Transcription regulation</keyword>
<evidence type="ECO:0000256" key="1">
    <source>
        <dbReference type="ARBA" id="ARBA00023015"/>
    </source>
</evidence>
<dbReference type="Proteomes" id="UP000051681">
    <property type="component" value="Unassembled WGS sequence"/>
</dbReference>
<accession>A0A0N7M1Y7</accession>
<dbReference type="GO" id="GO:0003677">
    <property type="term" value="F:DNA binding"/>
    <property type="evidence" value="ECO:0007669"/>
    <property type="project" value="UniProtKB-KW"/>
</dbReference>
<dbReference type="EMBL" id="CYSF01000007">
    <property type="protein sequence ID" value="CUH84619.1"/>
    <property type="molecule type" value="Genomic_DNA"/>
</dbReference>
<protein>
    <submittedName>
        <fullName evidence="5">DNA-binding transcriptional repressor MarR</fullName>
    </submittedName>
</protein>
<dbReference type="PANTHER" id="PTHR33164">
    <property type="entry name" value="TRANSCRIPTIONAL REGULATOR, MARR FAMILY"/>
    <property type="match status" value="1"/>
</dbReference>
<sequence>MERNSDLSDLWGMQTVQSVVPSESCDNALQMALLRARDRVIGPLRSMLAHSGLTEQQWRVLRVLEEDTVLDATEIAERACLMLPSLTRILNTLESKELIRREPDPRDRRKQRISISRAGHDTIDAHLIEVQRLHKHLADQMGPHRLSTLVQLLLELDAVPAMEQANPE</sequence>
<reference evidence="5 6" key="1">
    <citation type="submission" date="2015-09" db="EMBL/GenBank/DDBJ databases">
        <authorList>
            <consortium name="Swine Surveillance"/>
        </authorList>
    </citation>
    <scope>NUCLEOTIDE SEQUENCE [LARGE SCALE GENOMIC DNA]</scope>
    <source>
        <strain evidence="5 6">CECT 8383</strain>
    </source>
</reference>
<dbReference type="PROSITE" id="PS50995">
    <property type="entry name" value="HTH_MARR_2"/>
    <property type="match status" value="1"/>
</dbReference>
<dbReference type="GO" id="GO:0006950">
    <property type="term" value="P:response to stress"/>
    <property type="evidence" value="ECO:0007669"/>
    <property type="project" value="TreeGrafter"/>
</dbReference>
<keyword evidence="3" id="KW-0804">Transcription</keyword>
<organism evidence="5 6">
    <name type="scientific">Thalassovita mediterranea</name>
    <dbReference type="NCBI Taxonomy" id="340021"/>
    <lineage>
        <taxon>Bacteria</taxon>
        <taxon>Pseudomonadati</taxon>
        <taxon>Pseudomonadota</taxon>
        <taxon>Alphaproteobacteria</taxon>
        <taxon>Rhodobacterales</taxon>
        <taxon>Roseobacteraceae</taxon>
        <taxon>Thalassovita</taxon>
    </lineage>
</organism>
<proteinExistence type="predicted"/>
<dbReference type="Gene3D" id="1.10.10.10">
    <property type="entry name" value="Winged helix-like DNA-binding domain superfamily/Winged helix DNA-binding domain"/>
    <property type="match status" value="1"/>
</dbReference>
<dbReference type="SUPFAM" id="SSF46785">
    <property type="entry name" value="Winged helix' DNA-binding domain"/>
    <property type="match status" value="1"/>
</dbReference>
<dbReference type="InterPro" id="IPR039422">
    <property type="entry name" value="MarR/SlyA-like"/>
</dbReference>
<dbReference type="InterPro" id="IPR000835">
    <property type="entry name" value="HTH_MarR-typ"/>
</dbReference>
<evidence type="ECO:0000313" key="5">
    <source>
        <dbReference type="EMBL" id="CUH84619.1"/>
    </source>
</evidence>
<evidence type="ECO:0000313" key="6">
    <source>
        <dbReference type="Proteomes" id="UP000051681"/>
    </source>
</evidence>
<dbReference type="Pfam" id="PF01047">
    <property type="entry name" value="MarR"/>
    <property type="match status" value="1"/>
</dbReference>
<feature type="domain" description="HTH marR-type" evidence="4">
    <location>
        <begin position="26"/>
        <end position="158"/>
    </location>
</feature>
<dbReference type="GO" id="GO:0003700">
    <property type="term" value="F:DNA-binding transcription factor activity"/>
    <property type="evidence" value="ECO:0007669"/>
    <property type="project" value="InterPro"/>
</dbReference>
<evidence type="ECO:0000256" key="3">
    <source>
        <dbReference type="ARBA" id="ARBA00023163"/>
    </source>
</evidence>
<dbReference type="PROSITE" id="PS01117">
    <property type="entry name" value="HTH_MARR_1"/>
    <property type="match status" value="1"/>
</dbReference>
<dbReference type="InterPro" id="IPR023187">
    <property type="entry name" value="Tscrpt_reg_MarR-type_CS"/>
</dbReference>
<gene>
    <name evidence="5" type="ORF">TM5383_01831</name>
</gene>
<name>A0A0N7M1Y7_9RHOB</name>
<keyword evidence="6" id="KW-1185">Reference proteome</keyword>
<keyword evidence="2 5" id="KW-0238">DNA-binding</keyword>
<evidence type="ECO:0000259" key="4">
    <source>
        <dbReference type="PROSITE" id="PS50995"/>
    </source>
</evidence>
<dbReference type="SMART" id="SM00347">
    <property type="entry name" value="HTH_MARR"/>
    <property type="match status" value="1"/>
</dbReference>
<dbReference type="InterPro" id="IPR036390">
    <property type="entry name" value="WH_DNA-bd_sf"/>
</dbReference>
<dbReference type="PANTHER" id="PTHR33164:SF13">
    <property type="entry name" value="4-HYDROXYPHENYLACETATE CATABOLISM PROTEIN"/>
    <property type="match status" value="1"/>
</dbReference>
<dbReference type="InterPro" id="IPR036388">
    <property type="entry name" value="WH-like_DNA-bd_sf"/>
</dbReference>